<name>A0A7X6FT24_9HYPH</name>
<feature type="compositionally biased region" description="Low complexity" evidence="1">
    <location>
        <begin position="80"/>
        <end position="98"/>
    </location>
</feature>
<evidence type="ECO:0000313" key="2">
    <source>
        <dbReference type="EMBL" id="NKW11258.1"/>
    </source>
</evidence>
<feature type="compositionally biased region" description="Polar residues" evidence="1">
    <location>
        <begin position="62"/>
        <end position="79"/>
    </location>
</feature>
<proteinExistence type="predicted"/>
<feature type="region of interest" description="Disordered" evidence="1">
    <location>
        <begin position="55"/>
        <end position="105"/>
    </location>
</feature>
<sequence>MKEIVMIRKFIGMLTAATILATTVSIPAARASDELIRLGVGVGLGILNEAMKNGRQAPSRLVPTQRNTRQQSQKKSVTRQQAQPAPKKPATVAKQAPAKPAPEPIPSAVAAISKTPAETMLLQTQLAAIGLAVGSADGVWGKQLMMRSRSLKISKSPR</sequence>
<dbReference type="EMBL" id="JAAXZB010000005">
    <property type="protein sequence ID" value="NKW11258.1"/>
    <property type="molecule type" value="Genomic_DNA"/>
</dbReference>
<comment type="caution">
    <text evidence="2">The sequence shown here is derived from an EMBL/GenBank/DDBJ whole genome shotgun (WGS) entry which is preliminary data.</text>
</comment>
<dbReference type="Proteomes" id="UP000558475">
    <property type="component" value="Unassembled WGS sequence"/>
</dbReference>
<protein>
    <submittedName>
        <fullName evidence="2">Uncharacterized protein</fullName>
    </submittedName>
</protein>
<evidence type="ECO:0000313" key="3">
    <source>
        <dbReference type="Proteomes" id="UP000558475"/>
    </source>
</evidence>
<evidence type="ECO:0000256" key="1">
    <source>
        <dbReference type="SAM" id="MobiDB-lite"/>
    </source>
</evidence>
<accession>A0A7X6FT24</accession>
<organism evidence="2 3">
    <name type="scientific">Brucella tritici</name>
    <dbReference type="NCBI Taxonomy" id="94626"/>
    <lineage>
        <taxon>Bacteria</taxon>
        <taxon>Pseudomonadati</taxon>
        <taxon>Pseudomonadota</taxon>
        <taxon>Alphaproteobacteria</taxon>
        <taxon>Hyphomicrobiales</taxon>
        <taxon>Brucellaceae</taxon>
        <taxon>Brucella/Ochrobactrum group</taxon>
        <taxon>Brucella</taxon>
    </lineage>
</organism>
<gene>
    <name evidence="2" type="ORF">HGG76_27030</name>
</gene>
<reference evidence="2 3" key="1">
    <citation type="submission" date="2020-04" db="EMBL/GenBank/DDBJ databases">
        <title>Whole genome sequencing of clinical and environmental type strains of Ochrobactrum.</title>
        <authorList>
            <person name="Dharne M."/>
        </authorList>
    </citation>
    <scope>NUCLEOTIDE SEQUENCE [LARGE SCALE GENOMIC DNA]</scope>
    <source>
        <strain evidence="2 3">DSM 13340</strain>
    </source>
</reference>
<dbReference type="AlphaFoldDB" id="A0A7X6FT24"/>